<feature type="domain" description="Ubinuclein middle" evidence="4">
    <location>
        <begin position="416"/>
        <end position="610"/>
    </location>
</feature>
<feature type="region of interest" description="Disordered" evidence="2">
    <location>
        <begin position="948"/>
        <end position="973"/>
    </location>
</feature>
<feature type="compositionally biased region" description="Low complexity" evidence="2">
    <location>
        <begin position="259"/>
        <end position="268"/>
    </location>
</feature>
<dbReference type="InterPro" id="IPR026947">
    <property type="entry name" value="UBN_middle_dom"/>
</dbReference>
<feature type="compositionally biased region" description="Polar residues" evidence="2">
    <location>
        <begin position="878"/>
        <end position="897"/>
    </location>
</feature>
<protein>
    <submittedName>
        <fullName evidence="5">Yemanuclein-alpha</fullName>
    </submittedName>
</protein>
<sequence>MTEAKRVTLTTISSTVSSSLMTAGSSNPLRFGADFLAQADKSATTGNASATTATKGSTKTIRLNVELFQTDSNKYPEFNYAKLLHLEKKKLKKLKQKSNGFSDPFEDNDDDVARIAKELEKKYGNAYSSGRGKNKRDDVDIGMGYDESDSFIDNTEAYDELIPDEVETIEGGFYINCGALEFKKLHTESYTTKTDEIIKMPNRPKKRVISSSSEDSSSSGDDEEDDDDDSEEDDDDDETSVETSKSKSSASTNDKKSKSSSSSVTKSNPAKKKAIAPEPGGATKKNKEKNLTSGLSCSASSSPKISAEERASDVERNSKKVEKTTTVKDMLKAQRDNFLKSQSNGEGKGKSSAEDEDDDDSSSDDSEDDDDEEDESDDNSDSNQSETQTSKDKKQASGAEDQGNEKLRTSDTNLPEMEADVLTSIIEFRDGVKSQNLIGKKFQFDDKLSENFLKIDDSLLCMDKAQRNMVFAHLEFHLSLPRYYFLRKAKQLRIKEEKLKSKRSFNKLHKAITETMPAVIASYEAELKRYSELLASNSNTEQPPKMPKKKFPWNTNLRNLLYDVYQVRWTTYPVLGTRKETLEEFITNYMREKVVEIWPKGWMRYEELQKEIEKRKTAAKKAKEKKKVASATTSGQSSPNPNVANNPLTSIQITTVSSLASSSTNPGLPNATATTTTTAQPASYLKQFDELASRSNANSDTDSVASSSTSSTLKRKNTDANRNKPTKPKAAKLNGDQTKSINNSNNNRNIPPTISVDLVSPNKRTDHSINHIMSPTEGSATTSTASSIFSSTTAAVSQPSKHSTNTHVIDLDNYKSVGDIIQTSKQLQAAAASSSSSLNTNSSTSANTVPRRESSGDSEIEIVGVYPAKQQNKKLKTNNRSVTPNSNYNNTEKTSPTSSHHSHHHNNNNSSNNNRKKGNNTGFTNLPGMDVNKMVNTLMELGDELQIKPISTSTAQQQTSSSTQKSQGSGAHQ</sequence>
<feature type="region of interest" description="Disordered" evidence="2">
    <location>
        <begin position="693"/>
        <end position="761"/>
    </location>
</feature>
<feature type="compositionally biased region" description="Polar residues" evidence="2">
    <location>
        <begin position="634"/>
        <end position="647"/>
    </location>
</feature>
<keyword evidence="6" id="KW-1185">Reference proteome</keyword>
<feature type="compositionally biased region" description="Acidic residues" evidence="2">
    <location>
        <begin position="220"/>
        <end position="240"/>
    </location>
</feature>
<feature type="compositionally biased region" description="Low complexity" evidence="2">
    <location>
        <begin position="293"/>
        <end position="305"/>
    </location>
</feature>
<feature type="region of interest" description="Disordered" evidence="2">
    <location>
        <begin position="196"/>
        <end position="415"/>
    </location>
</feature>
<evidence type="ECO:0000259" key="3">
    <source>
        <dbReference type="Pfam" id="PF08729"/>
    </source>
</evidence>
<feature type="compositionally biased region" description="Basic and acidic residues" evidence="2">
    <location>
        <begin position="306"/>
        <end position="338"/>
    </location>
</feature>
<dbReference type="PANTHER" id="PTHR21669:SF28">
    <property type="entry name" value="YEMANUCLEIN"/>
    <property type="match status" value="1"/>
</dbReference>
<feature type="compositionally biased region" description="Acidic residues" evidence="2">
    <location>
        <begin position="354"/>
        <end position="380"/>
    </location>
</feature>
<feature type="region of interest" description="Disordered" evidence="2">
    <location>
        <begin position="618"/>
        <end position="647"/>
    </location>
</feature>
<evidence type="ECO:0000256" key="1">
    <source>
        <dbReference type="ARBA" id="ARBA00022553"/>
    </source>
</evidence>
<dbReference type="PANTHER" id="PTHR21669">
    <property type="entry name" value="CAPZ-INTERACTING PROTEIN AND RELATED PROTEINS"/>
    <property type="match status" value="1"/>
</dbReference>
<dbReference type="Pfam" id="PF08729">
    <property type="entry name" value="HUN"/>
    <property type="match status" value="1"/>
</dbReference>
<feature type="region of interest" description="Disordered" evidence="2">
    <location>
        <begin position="832"/>
        <end position="928"/>
    </location>
</feature>
<evidence type="ECO:0000313" key="5">
    <source>
        <dbReference type="EMBL" id="KNC21451.1"/>
    </source>
</evidence>
<proteinExistence type="predicted"/>
<evidence type="ECO:0000259" key="4">
    <source>
        <dbReference type="Pfam" id="PF14075"/>
    </source>
</evidence>
<evidence type="ECO:0000256" key="2">
    <source>
        <dbReference type="SAM" id="MobiDB-lite"/>
    </source>
</evidence>
<dbReference type="OrthoDB" id="68076at2759"/>
<dbReference type="Pfam" id="PF14075">
    <property type="entry name" value="UBN_AB"/>
    <property type="match status" value="1"/>
</dbReference>
<comment type="caution">
    <text evidence="5">The sequence shown here is derived from an EMBL/GenBank/DDBJ whole genome shotgun (WGS) entry which is preliminary data.</text>
</comment>
<dbReference type="GO" id="GO:0005634">
    <property type="term" value="C:nucleus"/>
    <property type="evidence" value="ECO:0007669"/>
    <property type="project" value="TreeGrafter"/>
</dbReference>
<dbReference type="OMA" id="PKVKKVM"/>
<feature type="compositionally biased region" description="Low complexity" evidence="2">
    <location>
        <begin position="241"/>
        <end position="252"/>
    </location>
</feature>
<gene>
    <name evidence="5" type="ORF">FF38_12606</name>
</gene>
<keyword evidence="1" id="KW-0597">Phosphoprotein</keyword>
<feature type="domain" description="Hpc2-related" evidence="3">
    <location>
        <begin position="132"/>
        <end position="181"/>
    </location>
</feature>
<dbReference type="EMBL" id="JRES01001623">
    <property type="protein sequence ID" value="KNC21451.1"/>
    <property type="molecule type" value="Genomic_DNA"/>
</dbReference>
<feature type="compositionally biased region" description="Low complexity" evidence="2">
    <location>
        <begin position="832"/>
        <end position="848"/>
    </location>
</feature>
<dbReference type="STRING" id="7375.A0A0L0BN53"/>
<feature type="compositionally biased region" description="Low complexity" evidence="2">
    <location>
        <begin position="951"/>
        <end position="973"/>
    </location>
</feature>
<reference evidence="5 6" key="1">
    <citation type="journal article" date="2015" name="Nat. Commun.">
        <title>Lucilia cuprina genome unlocks parasitic fly biology to underpin future interventions.</title>
        <authorList>
            <person name="Anstead C.A."/>
            <person name="Korhonen P.K."/>
            <person name="Young N.D."/>
            <person name="Hall R.S."/>
            <person name="Jex A.R."/>
            <person name="Murali S.C."/>
            <person name="Hughes D.S."/>
            <person name="Lee S.F."/>
            <person name="Perry T."/>
            <person name="Stroehlein A.J."/>
            <person name="Ansell B.R."/>
            <person name="Breugelmans B."/>
            <person name="Hofmann A."/>
            <person name="Qu J."/>
            <person name="Dugan S."/>
            <person name="Lee S.L."/>
            <person name="Chao H."/>
            <person name="Dinh H."/>
            <person name="Han Y."/>
            <person name="Doddapaneni H.V."/>
            <person name="Worley K.C."/>
            <person name="Muzny D.M."/>
            <person name="Ioannidis P."/>
            <person name="Waterhouse R.M."/>
            <person name="Zdobnov E.M."/>
            <person name="James P.J."/>
            <person name="Bagnall N.H."/>
            <person name="Kotze A.C."/>
            <person name="Gibbs R.A."/>
            <person name="Richards S."/>
            <person name="Batterham P."/>
            <person name="Gasser R.B."/>
        </authorList>
    </citation>
    <scope>NUCLEOTIDE SEQUENCE [LARGE SCALE GENOMIC DNA]</scope>
    <source>
        <strain evidence="5 6">LS</strain>
        <tissue evidence="5">Full body</tissue>
    </source>
</reference>
<name>A0A0L0BN53_LUCCU</name>
<feature type="compositionally biased region" description="Low complexity" evidence="2">
    <location>
        <begin position="210"/>
        <end position="219"/>
    </location>
</feature>
<feature type="region of interest" description="Disordered" evidence="2">
    <location>
        <begin position="660"/>
        <end position="681"/>
    </location>
</feature>
<dbReference type="GO" id="GO:0006325">
    <property type="term" value="P:chromatin organization"/>
    <property type="evidence" value="ECO:0007669"/>
    <property type="project" value="TreeGrafter"/>
</dbReference>
<evidence type="ECO:0000313" key="6">
    <source>
        <dbReference type="Proteomes" id="UP000037069"/>
    </source>
</evidence>
<accession>A0A0L0BN53</accession>
<organism evidence="5 6">
    <name type="scientific">Lucilia cuprina</name>
    <name type="common">Green bottle fly</name>
    <name type="synonym">Australian sheep blowfly</name>
    <dbReference type="NCBI Taxonomy" id="7375"/>
    <lineage>
        <taxon>Eukaryota</taxon>
        <taxon>Metazoa</taxon>
        <taxon>Ecdysozoa</taxon>
        <taxon>Arthropoda</taxon>
        <taxon>Hexapoda</taxon>
        <taxon>Insecta</taxon>
        <taxon>Pterygota</taxon>
        <taxon>Neoptera</taxon>
        <taxon>Endopterygota</taxon>
        <taxon>Diptera</taxon>
        <taxon>Brachycera</taxon>
        <taxon>Muscomorpha</taxon>
        <taxon>Oestroidea</taxon>
        <taxon>Calliphoridae</taxon>
        <taxon>Luciliinae</taxon>
        <taxon>Lucilia</taxon>
    </lineage>
</organism>
<feature type="compositionally biased region" description="Low complexity" evidence="2">
    <location>
        <begin position="740"/>
        <end position="750"/>
    </location>
</feature>
<feature type="compositionally biased region" description="Basic residues" evidence="2">
    <location>
        <begin position="618"/>
        <end position="628"/>
    </location>
</feature>
<feature type="compositionally biased region" description="Low complexity" evidence="2">
    <location>
        <begin position="695"/>
        <end position="711"/>
    </location>
</feature>
<dbReference type="InterPro" id="IPR014840">
    <property type="entry name" value="HRD"/>
</dbReference>
<dbReference type="Proteomes" id="UP000037069">
    <property type="component" value="Unassembled WGS sequence"/>
</dbReference>
<dbReference type="AlphaFoldDB" id="A0A0L0BN53"/>